<protein>
    <submittedName>
        <fullName evidence="1">Uncharacterized protein</fullName>
    </submittedName>
</protein>
<organism evidence="1 2">
    <name type="scientific">Salinisphaera orenii YIM 95161</name>
    <dbReference type="NCBI Taxonomy" id="1051139"/>
    <lineage>
        <taxon>Bacteria</taxon>
        <taxon>Pseudomonadati</taxon>
        <taxon>Pseudomonadota</taxon>
        <taxon>Gammaproteobacteria</taxon>
        <taxon>Salinisphaerales</taxon>
        <taxon>Salinisphaeraceae</taxon>
        <taxon>Salinisphaera</taxon>
    </lineage>
</organism>
<evidence type="ECO:0000313" key="1">
    <source>
        <dbReference type="EMBL" id="ROO27907.1"/>
    </source>
</evidence>
<dbReference type="RefSeq" id="WP_123591469.1">
    <property type="nucleotide sequence ID" value="NZ_AYKF01000090.1"/>
</dbReference>
<name>A0A423PQQ3_9GAMM</name>
<sequence>MTRLRRRERLAWLLRQRERNPRWHDGLRTETVTRLARAGYATPDAIRAGLADGTIRPGFVARFGPRAYAEVIEVFGTLR</sequence>
<evidence type="ECO:0000313" key="2">
    <source>
        <dbReference type="Proteomes" id="UP000285123"/>
    </source>
</evidence>
<comment type="caution">
    <text evidence="1">The sequence shown here is derived from an EMBL/GenBank/DDBJ whole genome shotgun (WGS) entry which is preliminary data.</text>
</comment>
<proteinExistence type="predicted"/>
<reference evidence="1 2" key="1">
    <citation type="submission" date="2013-10" db="EMBL/GenBank/DDBJ databases">
        <title>Salinisphaera halophila YIM 95161 Genome Sequencing.</title>
        <authorList>
            <person name="Lai Q."/>
            <person name="Li C."/>
            <person name="Shao Z."/>
        </authorList>
    </citation>
    <scope>NUCLEOTIDE SEQUENCE [LARGE SCALE GENOMIC DNA]</scope>
    <source>
        <strain evidence="1 2">YIM 95161</strain>
    </source>
</reference>
<dbReference type="EMBL" id="AYKF01000090">
    <property type="protein sequence ID" value="ROO27907.1"/>
    <property type="molecule type" value="Genomic_DNA"/>
</dbReference>
<accession>A0A423PQQ3</accession>
<dbReference type="AlphaFoldDB" id="A0A423PQQ3"/>
<dbReference type="Proteomes" id="UP000285123">
    <property type="component" value="Unassembled WGS sequence"/>
</dbReference>
<gene>
    <name evidence="1" type="ORF">SAHL_11070</name>
</gene>